<accession>A0A1I7VDA2</accession>
<keyword evidence="10" id="KW-1185">Reference proteome</keyword>
<evidence type="ECO:0000256" key="4">
    <source>
        <dbReference type="ARBA" id="ARBA00022614"/>
    </source>
</evidence>
<dbReference type="InterPro" id="IPR005637">
    <property type="entry name" value="TAP_C_dom"/>
</dbReference>
<feature type="region of interest" description="Disordered" evidence="8">
    <location>
        <begin position="1"/>
        <end position="27"/>
    </location>
</feature>
<organism evidence="10 11">
    <name type="scientific">Loa loa</name>
    <name type="common">Eye worm</name>
    <name type="synonym">Filaria loa</name>
    <dbReference type="NCBI Taxonomy" id="7209"/>
    <lineage>
        <taxon>Eukaryota</taxon>
        <taxon>Metazoa</taxon>
        <taxon>Ecdysozoa</taxon>
        <taxon>Nematoda</taxon>
        <taxon>Chromadorea</taxon>
        <taxon>Rhabditida</taxon>
        <taxon>Spirurina</taxon>
        <taxon>Spiruromorpha</taxon>
        <taxon>Filarioidea</taxon>
        <taxon>Onchocercidae</taxon>
        <taxon>Loa</taxon>
    </lineage>
</organism>
<dbReference type="Gene3D" id="1.10.8.10">
    <property type="entry name" value="DNA helicase RuvA subunit, C-terminal domain"/>
    <property type="match status" value="1"/>
</dbReference>
<protein>
    <submittedName>
        <fullName evidence="11">TAP-C domain-containing protein</fullName>
    </submittedName>
</protein>
<dbReference type="SUPFAM" id="SSF46934">
    <property type="entry name" value="UBA-like"/>
    <property type="match status" value="1"/>
</dbReference>
<dbReference type="PROSITE" id="PS51281">
    <property type="entry name" value="TAP_C"/>
    <property type="match status" value="1"/>
</dbReference>
<comment type="subcellular location">
    <subcellularLocation>
        <location evidence="1">Nucleus</location>
    </subcellularLocation>
</comment>
<evidence type="ECO:0000256" key="3">
    <source>
        <dbReference type="ARBA" id="ARBA00022448"/>
    </source>
</evidence>
<dbReference type="InterPro" id="IPR009060">
    <property type="entry name" value="UBA-like_sf"/>
</dbReference>
<keyword evidence="6" id="KW-0509">mRNA transport</keyword>
<keyword evidence="4" id="KW-0433">Leucine-rich repeat</keyword>
<reference evidence="11" key="2">
    <citation type="submission" date="2016-11" db="UniProtKB">
        <authorList>
            <consortium name="WormBaseParasite"/>
        </authorList>
    </citation>
    <scope>IDENTIFICATION</scope>
</reference>
<evidence type="ECO:0000256" key="5">
    <source>
        <dbReference type="ARBA" id="ARBA00022737"/>
    </source>
</evidence>
<dbReference type="GO" id="GO:0003723">
    <property type="term" value="F:RNA binding"/>
    <property type="evidence" value="ECO:0007669"/>
    <property type="project" value="TreeGrafter"/>
</dbReference>
<evidence type="ECO:0000256" key="7">
    <source>
        <dbReference type="ARBA" id="ARBA00023242"/>
    </source>
</evidence>
<dbReference type="Pfam" id="PF03943">
    <property type="entry name" value="TAP_C"/>
    <property type="match status" value="1"/>
</dbReference>
<feature type="domain" description="TAP-C" evidence="9">
    <location>
        <begin position="30"/>
        <end position="88"/>
    </location>
</feature>
<sequence>MSIADSIQSPAASVPQQLTPTERAAAGDQQMQQQMVEAFCQESRMKPEWSKKCLIDQNWNYEAAGQAFWLYVTGFRLKLSNSSCIKNFISENFGS</sequence>
<evidence type="ECO:0000256" key="1">
    <source>
        <dbReference type="ARBA" id="ARBA00004123"/>
    </source>
</evidence>
<evidence type="ECO:0000313" key="11">
    <source>
        <dbReference type="WBParaSite" id="EN70_1286"/>
    </source>
</evidence>
<evidence type="ECO:0000256" key="2">
    <source>
        <dbReference type="ARBA" id="ARBA00009285"/>
    </source>
</evidence>
<comment type="similarity">
    <text evidence="2">Belongs to the NXF family.</text>
</comment>
<evidence type="ECO:0000259" key="9">
    <source>
        <dbReference type="PROSITE" id="PS51281"/>
    </source>
</evidence>
<dbReference type="AlphaFoldDB" id="A0A1I7VDA2"/>
<dbReference type="SMART" id="SM00804">
    <property type="entry name" value="TAP_C"/>
    <property type="match status" value="1"/>
</dbReference>
<dbReference type="CDD" id="cd14342">
    <property type="entry name" value="UBA_TAP-C"/>
    <property type="match status" value="1"/>
</dbReference>
<name>A0A1I7VDA2_LOALO</name>
<feature type="compositionally biased region" description="Polar residues" evidence="8">
    <location>
        <begin position="1"/>
        <end position="20"/>
    </location>
</feature>
<dbReference type="GO" id="GO:0005634">
    <property type="term" value="C:nucleus"/>
    <property type="evidence" value="ECO:0007669"/>
    <property type="project" value="UniProtKB-SubCell"/>
</dbReference>
<dbReference type="PANTHER" id="PTHR10662:SF22">
    <property type="entry name" value="NUCLEAR RNA EXPORT FACTOR 1"/>
    <property type="match status" value="1"/>
</dbReference>
<dbReference type="FunFam" id="1.10.8.10:FF:000018">
    <property type="entry name" value="Nuclear RNA export factor 1"/>
    <property type="match status" value="1"/>
</dbReference>
<keyword evidence="3" id="KW-0813">Transport</keyword>
<dbReference type="WBParaSite" id="EN70_1286">
    <property type="protein sequence ID" value="EN70_1286"/>
    <property type="gene ID" value="EN70_1286"/>
</dbReference>
<dbReference type="PANTHER" id="PTHR10662">
    <property type="entry name" value="NUCLEAR RNA EXPORT FACTOR"/>
    <property type="match status" value="1"/>
</dbReference>
<keyword evidence="5" id="KW-0677">Repeat</keyword>
<dbReference type="Proteomes" id="UP000095285">
    <property type="component" value="Unassembled WGS sequence"/>
</dbReference>
<dbReference type="InterPro" id="IPR030217">
    <property type="entry name" value="NXF_fam"/>
</dbReference>
<keyword evidence="7" id="KW-0539">Nucleus</keyword>
<evidence type="ECO:0000313" key="10">
    <source>
        <dbReference type="Proteomes" id="UP000095285"/>
    </source>
</evidence>
<proteinExistence type="inferred from homology"/>
<dbReference type="STRING" id="7209.A0A1I7VDA2"/>
<evidence type="ECO:0000256" key="6">
    <source>
        <dbReference type="ARBA" id="ARBA00022816"/>
    </source>
</evidence>
<dbReference type="GO" id="GO:0016973">
    <property type="term" value="P:poly(A)+ mRNA export from nucleus"/>
    <property type="evidence" value="ECO:0007669"/>
    <property type="project" value="TreeGrafter"/>
</dbReference>
<evidence type="ECO:0000256" key="8">
    <source>
        <dbReference type="SAM" id="MobiDB-lite"/>
    </source>
</evidence>
<reference evidence="10" key="1">
    <citation type="submission" date="2012-04" db="EMBL/GenBank/DDBJ databases">
        <title>The Genome Sequence of Loa loa.</title>
        <authorList>
            <consortium name="The Broad Institute Genome Sequencing Platform"/>
            <consortium name="Broad Institute Genome Sequencing Center for Infectious Disease"/>
            <person name="Nutman T.B."/>
            <person name="Fink D.L."/>
            <person name="Russ C."/>
            <person name="Young S."/>
            <person name="Zeng Q."/>
            <person name="Gargeya S."/>
            <person name="Alvarado L."/>
            <person name="Berlin A."/>
            <person name="Chapman S.B."/>
            <person name="Chen Z."/>
            <person name="Freedman E."/>
            <person name="Gellesch M."/>
            <person name="Goldberg J."/>
            <person name="Griggs A."/>
            <person name="Gujja S."/>
            <person name="Heilman E.R."/>
            <person name="Heiman D."/>
            <person name="Howarth C."/>
            <person name="Mehta T."/>
            <person name="Neiman D."/>
            <person name="Pearson M."/>
            <person name="Roberts A."/>
            <person name="Saif S."/>
            <person name="Shea T."/>
            <person name="Shenoy N."/>
            <person name="Sisk P."/>
            <person name="Stolte C."/>
            <person name="Sykes S."/>
            <person name="White J."/>
            <person name="Yandava C."/>
            <person name="Haas B."/>
            <person name="Henn M.R."/>
            <person name="Nusbaum C."/>
            <person name="Birren B."/>
        </authorList>
    </citation>
    <scope>NUCLEOTIDE SEQUENCE [LARGE SCALE GENOMIC DNA]</scope>
</reference>